<proteinExistence type="predicted"/>
<protein>
    <submittedName>
        <fullName evidence="2">Uncharacterized protein</fullName>
    </submittedName>
</protein>
<evidence type="ECO:0000256" key="1">
    <source>
        <dbReference type="SAM" id="Phobius"/>
    </source>
</evidence>
<feature type="transmembrane region" description="Helical" evidence="1">
    <location>
        <begin position="15"/>
        <end position="36"/>
    </location>
</feature>
<keyword evidence="1" id="KW-0812">Transmembrane</keyword>
<dbReference type="AlphaFoldDB" id="A0AB39HMR4"/>
<keyword evidence="1" id="KW-0472">Membrane</keyword>
<dbReference type="EMBL" id="CP162599">
    <property type="protein sequence ID" value="XDK31341.1"/>
    <property type="molecule type" value="Genomic_DNA"/>
</dbReference>
<accession>A0AB39HMR4</accession>
<gene>
    <name evidence="2" type="ORF">AB4Y30_09860</name>
</gene>
<sequence length="126" mass="15066">MRRYWDLCKADNSGFFYPYMMVVVTLFFIILVPYTISFYHEMNMTNNHLEQLTLESLMQMGYHSYMQEEQAYENVRRDFHYSFPEGEVTVTSTWTDHESMTLYILAETKGKAISSILKKDKIQINE</sequence>
<organism evidence="2">
    <name type="scientific">Ornithinibacillus sp. 4-3</name>
    <dbReference type="NCBI Taxonomy" id="3231488"/>
    <lineage>
        <taxon>Bacteria</taxon>
        <taxon>Bacillati</taxon>
        <taxon>Bacillota</taxon>
        <taxon>Bacilli</taxon>
        <taxon>Bacillales</taxon>
        <taxon>Bacillaceae</taxon>
        <taxon>Ornithinibacillus</taxon>
    </lineage>
</organism>
<evidence type="ECO:0000313" key="2">
    <source>
        <dbReference type="EMBL" id="XDK31341.1"/>
    </source>
</evidence>
<dbReference type="RefSeq" id="WP_368652069.1">
    <property type="nucleotide sequence ID" value="NZ_CP162599.1"/>
</dbReference>
<name>A0AB39HMR4_9BACI</name>
<reference evidence="2" key="1">
    <citation type="submission" date="2024-07" db="EMBL/GenBank/DDBJ databases">
        <title>Halotolerant mesophilic bacterium Ornithinibacillus sp. 4-3, sp. nov., isolated from soil.</title>
        <authorList>
            <person name="Sidarenka A.V."/>
            <person name="Guliayeva D.E."/>
            <person name="Leanovich S.I."/>
            <person name="Hileuskaya K.S."/>
            <person name="Akhremchuk A.E."/>
            <person name="Sikolenko M.A."/>
            <person name="Valentovich L.N."/>
        </authorList>
    </citation>
    <scope>NUCLEOTIDE SEQUENCE</scope>
    <source>
        <strain evidence="2">4-3</strain>
    </source>
</reference>
<keyword evidence="1" id="KW-1133">Transmembrane helix</keyword>